<dbReference type="RefSeq" id="WP_013268562.1">
    <property type="nucleotide sequence ID" value="NC_014375.1"/>
</dbReference>
<dbReference type="InParanoid" id="D9QP26"/>
<dbReference type="EMBL" id="CP002102">
    <property type="protein sequence ID" value="ADL00459.1"/>
    <property type="molecule type" value="Genomic_DNA"/>
</dbReference>
<evidence type="ECO:0000256" key="2">
    <source>
        <dbReference type="SAM" id="Phobius"/>
    </source>
</evidence>
<sequence>MTAETVPMWPQGLRLLAKIRAYALAAALSTWTPSLIAIFAVIGILATSGGLIVQARLAELAEARALAASAVSASTGPPVVAPLDFTLSPDAVRPISMDEARIWNAGIPFSTLPIQVARPFIMAPDKLADYARALDCLTAAVYYEAASETGPGQAAVAQVVLNRMRHPAFPKTVCGVVFQGQERTTGCQFSFTCDGALARLPSAGGWARARAVAASALNGSVAAEVGMATHYHTDWVAPYWAERLVKMRQIGTHIFYRWTGGWGLPGAFTGQHTGDEPIIEKLAGLATYVEELPPPLVDLVLTPLEVGPPIDLAPAPKIATEAPVPEPEPQVPVQTAVVSPPAPPPVMANPLAPVSVSAPTRRSRLAVPRN</sequence>
<name>D9QP26_BRESC</name>
<dbReference type="KEGG" id="bsb:Bresu_1147"/>
<keyword evidence="2" id="KW-1133">Transmembrane helix</keyword>
<dbReference type="Gene3D" id="1.10.10.2520">
    <property type="entry name" value="Cell wall hydrolase SleB, domain 1"/>
    <property type="match status" value="1"/>
</dbReference>
<dbReference type="HOGENOM" id="CLU_055986_1_0_5"/>
<dbReference type="STRING" id="633149.Bresu_1147"/>
<reference evidence="5" key="1">
    <citation type="journal article" date="2011" name="J. Bacteriol.">
        <title>Genome sequences of eight morphologically diverse alphaproteobacteria.</title>
        <authorList>
            <consortium name="US DOE Joint Genome Institute"/>
            <person name="Brown P.J."/>
            <person name="Kysela D.T."/>
            <person name="Buechlein A."/>
            <person name="Hemmerich C."/>
            <person name="Brun Y.V."/>
        </authorList>
    </citation>
    <scope>NUCLEOTIDE SEQUENCE [LARGE SCALE GENOMIC DNA]</scope>
    <source>
        <strain evidence="5">ATCC 15264 / DSM 4735 / LMG 14903 / NBRC 16000 / CB 81</strain>
    </source>
</reference>
<dbReference type="InterPro" id="IPR042047">
    <property type="entry name" value="SleB_dom1"/>
</dbReference>
<protein>
    <submittedName>
        <fullName evidence="4">Cell wall hydrolase SleB</fullName>
    </submittedName>
</protein>
<dbReference type="Proteomes" id="UP000002696">
    <property type="component" value="Chromosome"/>
</dbReference>
<dbReference type="eggNOG" id="COG3773">
    <property type="taxonomic scope" value="Bacteria"/>
</dbReference>
<feature type="domain" description="Cell wall hydrolase SleB" evidence="3">
    <location>
        <begin position="148"/>
        <end position="256"/>
    </location>
</feature>
<keyword evidence="4" id="KW-0378">Hydrolase</keyword>
<gene>
    <name evidence="4" type="ordered locus">Bresu_1147</name>
</gene>
<keyword evidence="2" id="KW-0812">Transmembrane</keyword>
<feature type="region of interest" description="Disordered" evidence="1">
    <location>
        <begin position="320"/>
        <end position="370"/>
    </location>
</feature>
<evidence type="ECO:0000313" key="5">
    <source>
        <dbReference type="Proteomes" id="UP000002696"/>
    </source>
</evidence>
<keyword evidence="2" id="KW-0472">Membrane</keyword>
<dbReference type="InterPro" id="IPR011105">
    <property type="entry name" value="Cell_wall_hydrolase_SleB"/>
</dbReference>
<dbReference type="AlphaFoldDB" id="D9QP26"/>
<dbReference type="GO" id="GO:0016787">
    <property type="term" value="F:hydrolase activity"/>
    <property type="evidence" value="ECO:0007669"/>
    <property type="project" value="UniProtKB-KW"/>
</dbReference>
<evidence type="ECO:0000313" key="4">
    <source>
        <dbReference type="EMBL" id="ADL00459.1"/>
    </source>
</evidence>
<organism evidence="4 5">
    <name type="scientific">Brevundimonas subvibrioides (strain ATCC 15264 / DSM 4735 / LMG 14903 / NBRC 16000 / CB 81)</name>
    <name type="common">Caulobacter subvibrioides</name>
    <dbReference type="NCBI Taxonomy" id="633149"/>
    <lineage>
        <taxon>Bacteria</taxon>
        <taxon>Pseudomonadati</taxon>
        <taxon>Pseudomonadota</taxon>
        <taxon>Alphaproteobacteria</taxon>
        <taxon>Caulobacterales</taxon>
        <taxon>Caulobacteraceae</taxon>
        <taxon>Brevundimonas</taxon>
    </lineage>
</organism>
<keyword evidence="5" id="KW-1185">Reference proteome</keyword>
<evidence type="ECO:0000256" key="1">
    <source>
        <dbReference type="SAM" id="MobiDB-lite"/>
    </source>
</evidence>
<dbReference type="Pfam" id="PF07486">
    <property type="entry name" value="Hydrolase_2"/>
    <property type="match status" value="1"/>
</dbReference>
<feature type="transmembrane region" description="Helical" evidence="2">
    <location>
        <begin position="21"/>
        <end position="46"/>
    </location>
</feature>
<dbReference type="BioCyc" id="BSUB633149:G1GM8-1145-MONOMER"/>
<proteinExistence type="predicted"/>
<evidence type="ECO:0000259" key="3">
    <source>
        <dbReference type="Pfam" id="PF07486"/>
    </source>
</evidence>
<accession>D9QP26</accession>